<dbReference type="RefSeq" id="WP_104428837.1">
    <property type="nucleotide sequence ID" value="NZ_PTIZ01000005.1"/>
</dbReference>
<reference evidence="2 3" key="1">
    <citation type="submission" date="2018-02" db="EMBL/GenBank/DDBJ databases">
        <title>Subsurface microbial communities from deep shales in Ohio and West Virginia, USA.</title>
        <authorList>
            <person name="Wrighton K."/>
        </authorList>
    </citation>
    <scope>NUCLEOTIDE SEQUENCE [LARGE SCALE GENOMIC DNA]</scope>
    <source>
        <strain evidence="2 3">OWC-DMM</strain>
    </source>
</reference>
<keyword evidence="1" id="KW-0812">Transmembrane</keyword>
<keyword evidence="1" id="KW-0472">Membrane</keyword>
<evidence type="ECO:0008006" key="4">
    <source>
        <dbReference type="Google" id="ProtNLM"/>
    </source>
</evidence>
<dbReference type="AlphaFoldDB" id="A0A2S6HDM3"/>
<feature type="transmembrane region" description="Helical" evidence="1">
    <location>
        <begin position="21"/>
        <end position="39"/>
    </location>
</feature>
<accession>A0A2S6HDM3</accession>
<keyword evidence="1" id="KW-1133">Transmembrane helix</keyword>
<feature type="transmembrane region" description="Helical" evidence="1">
    <location>
        <begin position="129"/>
        <end position="149"/>
    </location>
</feature>
<organism evidence="2 3">
    <name type="scientific">Methylobacter tundripaludum</name>
    <dbReference type="NCBI Taxonomy" id="173365"/>
    <lineage>
        <taxon>Bacteria</taxon>
        <taxon>Pseudomonadati</taxon>
        <taxon>Pseudomonadota</taxon>
        <taxon>Gammaproteobacteria</taxon>
        <taxon>Methylococcales</taxon>
        <taxon>Methylococcaceae</taxon>
        <taxon>Methylobacter</taxon>
    </lineage>
</organism>
<evidence type="ECO:0000313" key="2">
    <source>
        <dbReference type="EMBL" id="PPK75594.1"/>
    </source>
</evidence>
<comment type="caution">
    <text evidence="2">The sequence shown here is derived from an EMBL/GenBank/DDBJ whole genome shotgun (WGS) entry which is preliminary data.</text>
</comment>
<feature type="transmembrane region" description="Helical" evidence="1">
    <location>
        <begin position="96"/>
        <end position="117"/>
    </location>
</feature>
<proteinExistence type="predicted"/>
<gene>
    <name evidence="2" type="ORF">B0F87_10560</name>
</gene>
<evidence type="ECO:0000256" key="1">
    <source>
        <dbReference type="SAM" id="Phobius"/>
    </source>
</evidence>
<sequence length="222" mass="25062">MNKKEEATKFKSYKKNLFLSLRIFFALILSFTTTGLLIYSDTHPKLGADSEAVYQHILDRRLQTREEIDNASRAIQEMEDVKINLVKSQSKLESPLYWAVGLALEIAIFYAYFRAIPIIIRIIRTDKKLVTLIVGVAGLIFGFLMDTSIPTGSGYDRVNNIGLMQQQQNILIIAGIVTLIGFFMVITKTKNITDTSNNKKCSYCAESIKVDAILCRYCGKDV</sequence>
<dbReference type="Proteomes" id="UP000240010">
    <property type="component" value="Unassembled WGS sequence"/>
</dbReference>
<feature type="transmembrane region" description="Helical" evidence="1">
    <location>
        <begin position="169"/>
        <end position="186"/>
    </location>
</feature>
<protein>
    <recommendedName>
        <fullName evidence="4">Zinc ribbon domain-containing protein</fullName>
    </recommendedName>
</protein>
<name>A0A2S6HDM3_9GAMM</name>
<dbReference type="EMBL" id="PTIZ01000005">
    <property type="protein sequence ID" value="PPK75594.1"/>
    <property type="molecule type" value="Genomic_DNA"/>
</dbReference>
<evidence type="ECO:0000313" key="3">
    <source>
        <dbReference type="Proteomes" id="UP000240010"/>
    </source>
</evidence>